<dbReference type="Gene3D" id="3.30.70.100">
    <property type="match status" value="1"/>
</dbReference>
<evidence type="ECO:0000313" key="4">
    <source>
        <dbReference type="Proteomes" id="UP000198822"/>
    </source>
</evidence>
<keyword evidence="4" id="KW-1185">Reference proteome</keyword>
<dbReference type="RefSeq" id="WP_092502269.1">
    <property type="nucleotide sequence ID" value="NZ_LT629695.1"/>
</dbReference>
<dbReference type="PROSITE" id="PS01047">
    <property type="entry name" value="HMA_1"/>
    <property type="match status" value="1"/>
</dbReference>
<sequence>MQQDVEITTAPQAPEQSGCCGGGCCGGGAAETAAPAQTQDFAVTGMTCGHCVSSVTEELGAIAGVRGVEVDLVAGGTSTVRVDADGPLDVAAVRAAVDEAGYTLVG</sequence>
<dbReference type="STRING" id="399736.SAMN04489720_0578"/>
<name>A0A1G8AXY1_9MICO</name>
<dbReference type="InterPro" id="IPR017969">
    <property type="entry name" value="Heavy-metal-associated_CS"/>
</dbReference>
<proteinExistence type="predicted"/>
<dbReference type="CDD" id="cd00371">
    <property type="entry name" value="HMA"/>
    <property type="match status" value="1"/>
</dbReference>
<evidence type="ECO:0000256" key="1">
    <source>
        <dbReference type="ARBA" id="ARBA00022723"/>
    </source>
</evidence>
<dbReference type="InterPro" id="IPR006121">
    <property type="entry name" value="HMA_dom"/>
</dbReference>
<dbReference type="InterPro" id="IPR036163">
    <property type="entry name" value="HMA_dom_sf"/>
</dbReference>
<dbReference type="EMBL" id="LT629695">
    <property type="protein sequence ID" value="SDH25829.1"/>
    <property type="molecule type" value="Genomic_DNA"/>
</dbReference>
<dbReference type="AlphaFoldDB" id="A0A1G8AXY1"/>
<dbReference type="OrthoDB" id="9813965at2"/>
<organism evidence="3 4">
    <name type="scientific">Agrococcus jejuensis</name>
    <dbReference type="NCBI Taxonomy" id="399736"/>
    <lineage>
        <taxon>Bacteria</taxon>
        <taxon>Bacillati</taxon>
        <taxon>Actinomycetota</taxon>
        <taxon>Actinomycetes</taxon>
        <taxon>Micrococcales</taxon>
        <taxon>Microbacteriaceae</taxon>
        <taxon>Agrococcus</taxon>
    </lineage>
</organism>
<evidence type="ECO:0000313" key="3">
    <source>
        <dbReference type="EMBL" id="SDH25829.1"/>
    </source>
</evidence>
<reference evidence="4" key="1">
    <citation type="submission" date="2016-10" db="EMBL/GenBank/DDBJ databases">
        <authorList>
            <person name="Varghese N."/>
            <person name="Submissions S."/>
        </authorList>
    </citation>
    <scope>NUCLEOTIDE SEQUENCE [LARGE SCALE GENOMIC DNA]</scope>
    <source>
        <strain evidence="4">DSM 22002</strain>
    </source>
</reference>
<feature type="domain" description="HMA" evidence="2">
    <location>
        <begin position="37"/>
        <end position="105"/>
    </location>
</feature>
<dbReference type="Proteomes" id="UP000198822">
    <property type="component" value="Chromosome I"/>
</dbReference>
<dbReference type="SUPFAM" id="SSF55008">
    <property type="entry name" value="HMA, heavy metal-associated domain"/>
    <property type="match status" value="1"/>
</dbReference>
<dbReference type="GO" id="GO:0046872">
    <property type="term" value="F:metal ion binding"/>
    <property type="evidence" value="ECO:0007669"/>
    <property type="project" value="UniProtKB-KW"/>
</dbReference>
<evidence type="ECO:0000259" key="2">
    <source>
        <dbReference type="PROSITE" id="PS50846"/>
    </source>
</evidence>
<dbReference type="PROSITE" id="PS50846">
    <property type="entry name" value="HMA_2"/>
    <property type="match status" value="1"/>
</dbReference>
<gene>
    <name evidence="3" type="ORF">SAMN04489720_0578</name>
</gene>
<dbReference type="Pfam" id="PF00403">
    <property type="entry name" value="HMA"/>
    <property type="match status" value="1"/>
</dbReference>
<protein>
    <submittedName>
        <fullName evidence="3">Copper chaperone CopZ</fullName>
    </submittedName>
</protein>
<accession>A0A1G8AXY1</accession>
<keyword evidence="1" id="KW-0479">Metal-binding</keyword>